<evidence type="ECO:0000313" key="2">
    <source>
        <dbReference type="Proteomes" id="UP001280121"/>
    </source>
</evidence>
<proteinExistence type="predicted"/>
<evidence type="ECO:0000313" key="1">
    <source>
        <dbReference type="EMBL" id="KAK2641331.1"/>
    </source>
</evidence>
<evidence type="ECO:0008006" key="3">
    <source>
        <dbReference type="Google" id="ProtNLM"/>
    </source>
</evidence>
<gene>
    <name evidence="1" type="ORF">Ddye_023094</name>
</gene>
<reference evidence="1" key="1">
    <citation type="journal article" date="2023" name="Plant J.">
        <title>Genome sequences and population genomics provide insights into the demographic history, inbreeding, and mutation load of two 'living fossil' tree species of Dipteronia.</title>
        <authorList>
            <person name="Feng Y."/>
            <person name="Comes H.P."/>
            <person name="Chen J."/>
            <person name="Zhu S."/>
            <person name="Lu R."/>
            <person name="Zhang X."/>
            <person name="Li P."/>
            <person name="Qiu J."/>
            <person name="Olsen K.M."/>
            <person name="Qiu Y."/>
        </authorList>
    </citation>
    <scope>NUCLEOTIDE SEQUENCE</scope>
    <source>
        <strain evidence="1">KIB01</strain>
    </source>
</reference>
<accession>A0AAD9TSX1</accession>
<dbReference type="Proteomes" id="UP001280121">
    <property type="component" value="Unassembled WGS sequence"/>
</dbReference>
<dbReference type="EMBL" id="JANJYI010000007">
    <property type="protein sequence ID" value="KAK2641331.1"/>
    <property type="molecule type" value="Genomic_DNA"/>
</dbReference>
<organism evidence="1 2">
    <name type="scientific">Dipteronia dyeriana</name>
    <dbReference type="NCBI Taxonomy" id="168575"/>
    <lineage>
        <taxon>Eukaryota</taxon>
        <taxon>Viridiplantae</taxon>
        <taxon>Streptophyta</taxon>
        <taxon>Embryophyta</taxon>
        <taxon>Tracheophyta</taxon>
        <taxon>Spermatophyta</taxon>
        <taxon>Magnoliopsida</taxon>
        <taxon>eudicotyledons</taxon>
        <taxon>Gunneridae</taxon>
        <taxon>Pentapetalae</taxon>
        <taxon>rosids</taxon>
        <taxon>malvids</taxon>
        <taxon>Sapindales</taxon>
        <taxon>Sapindaceae</taxon>
        <taxon>Hippocastanoideae</taxon>
        <taxon>Acereae</taxon>
        <taxon>Dipteronia</taxon>
    </lineage>
</organism>
<comment type="caution">
    <text evidence="1">The sequence shown here is derived from an EMBL/GenBank/DDBJ whole genome shotgun (WGS) entry which is preliminary data.</text>
</comment>
<name>A0AAD9TSX1_9ROSI</name>
<dbReference type="AlphaFoldDB" id="A0AAD9TSX1"/>
<keyword evidence="2" id="KW-1185">Reference proteome</keyword>
<sequence length="184" mass="21737">MNVIASIWKCLRNDEQNWRQNSRIKWLLDGDKNSRFFHSISNMRRNYNFLGDLAFDGVVYSNPSSVGDEVFNYFQNHFKNHFKEEKWFCPRIIGLQFNHLSVVESETLEEKFTHDQLEERHIWGFLVKLDFEKSCDNIDHNFLDSVKEGTSFGVIWENWISNCISSPTLSLLVNGSPMKEFSLE</sequence>
<protein>
    <recommendedName>
        <fullName evidence="3">Reverse transcriptase</fullName>
    </recommendedName>
</protein>